<organism evidence="8 9">
    <name type="scientific">Golovinomyces cichoracearum</name>
    <dbReference type="NCBI Taxonomy" id="62708"/>
    <lineage>
        <taxon>Eukaryota</taxon>
        <taxon>Fungi</taxon>
        <taxon>Dikarya</taxon>
        <taxon>Ascomycota</taxon>
        <taxon>Pezizomycotina</taxon>
        <taxon>Leotiomycetes</taxon>
        <taxon>Erysiphales</taxon>
        <taxon>Erysiphaceae</taxon>
        <taxon>Golovinomyces</taxon>
    </lineage>
</organism>
<evidence type="ECO:0000313" key="8">
    <source>
        <dbReference type="EMBL" id="RKF72335.1"/>
    </source>
</evidence>
<dbReference type="GO" id="GO:0008270">
    <property type="term" value="F:zinc ion binding"/>
    <property type="evidence" value="ECO:0007669"/>
    <property type="project" value="UniProtKB-KW"/>
</dbReference>
<dbReference type="InterPro" id="IPR001841">
    <property type="entry name" value="Znf_RING"/>
</dbReference>
<dbReference type="InterPro" id="IPR013083">
    <property type="entry name" value="Znf_RING/FYVE/PHD"/>
</dbReference>
<keyword evidence="1 4" id="KW-0479">Metal-binding</keyword>
<dbReference type="InterPro" id="IPR001293">
    <property type="entry name" value="Znf_TRAF"/>
</dbReference>
<dbReference type="EMBL" id="MCBS01024861">
    <property type="protein sequence ID" value="RKF72335.1"/>
    <property type="molecule type" value="Genomic_DNA"/>
</dbReference>
<dbReference type="Proteomes" id="UP000285326">
    <property type="component" value="Unassembled WGS sequence"/>
</dbReference>
<sequence>MPRPTASRSFQSYRIENFSSDEFIEPLSPTSQVSPGHTAPPNTPSSEFSKSPPRSSHSQIDLNLVHNVDLRAVTYKSPVEENLICAICRCAFINPITTSCQHTFCSECLNDALLHSPTCPIDRSLLNKGLDLSQAPRIVQNQLDNLKVLCPCCQAPVARSMISNHMSKYCQESLIRCPGIKTEKKCPLHIQRKLLHQGCLHYDTSCPDCGESLLQLDLPCHRENLCKARHCVCEKCGIDILRVQKNDHIKECTEAELCCKWEEYGCFHQCARKDLQAHIDCCNFRFFGKMAGVLRDEIDHLRSDVRILTETNQLQERRIKFLESGSKQFDRPIDYSDLSLQSFSVSPEAASTEPLNSGHEYLLSLLEHQESKLSQLSAGMTELEAKQTTMLFNETIPIKNELAEIRSLQQTASMHIRWLMAFRIRENSRRTGAGSGSNGEASDSPLVRRPSDSVSRDIITKL</sequence>
<feature type="zinc finger region" description="TRAF-type" evidence="4">
    <location>
        <begin position="221"/>
        <end position="276"/>
    </location>
</feature>
<dbReference type="PROSITE" id="PS00518">
    <property type="entry name" value="ZF_RING_1"/>
    <property type="match status" value="1"/>
</dbReference>
<evidence type="ECO:0000256" key="3">
    <source>
        <dbReference type="ARBA" id="ARBA00022833"/>
    </source>
</evidence>
<feature type="compositionally biased region" description="Basic and acidic residues" evidence="5">
    <location>
        <begin position="449"/>
        <end position="462"/>
    </location>
</feature>
<dbReference type="PANTHER" id="PTHR10131">
    <property type="entry name" value="TNF RECEPTOR ASSOCIATED FACTOR"/>
    <property type="match status" value="1"/>
</dbReference>
<dbReference type="AlphaFoldDB" id="A0A420ICR9"/>
<reference evidence="8 9" key="1">
    <citation type="journal article" date="2018" name="BMC Genomics">
        <title>Comparative genome analyses reveal sequence features reflecting distinct modes of host-adaptation between dicot and monocot powdery mildew.</title>
        <authorList>
            <person name="Wu Y."/>
            <person name="Ma X."/>
            <person name="Pan Z."/>
            <person name="Kale S.D."/>
            <person name="Song Y."/>
            <person name="King H."/>
            <person name="Zhang Q."/>
            <person name="Presley C."/>
            <person name="Deng X."/>
            <person name="Wei C.I."/>
            <person name="Xiao S."/>
        </authorList>
    </citation>
    <scope>NUCLEOTIDE SEQUENCE [LARGE SCALE GENOMIC DNA]</scope>
    <source>
        <strain evidence="8">UMSG1</strain>
    </source>
</reference>
<evidence type="ECO:0000259" key="6">
    <source>
        <dbReference type="PROSITE" id="PS50089"/>
    </source>
</evidence>
<feature type="domain" description="TRAF-type" evidence="7">
    <location>
        <begin position="221"/>
        <end position="276"/>
    </location>
</feature>
<accession>A0A420ICR9</accession>
<dbReference type="Gene3D" id="3.30.40.10">
    <property type="entry name" value="Zinc/RING finger domain, C3HC4 (zinc finger)"/>
    <property type="match status" value="1"/>
</dbReference>
<name>A0A420ICR9_9PEZI</name>
<keyword evidence="3 4" id="KW-0862">Zinc</keyword>
<evidence type="ECO:0000256" key="2">
    <source>
        <dbReference type="ARBA" id="ARBA00022771"/>
    </source>
</evidence>
<proteinExistence type="predicted"/>
<dbReference type="InterPro" id="IPR017907">
    <property type="entry name" value="Znf_RING_CS"/>
</dbReference>
<dbReference type="Pfam" id="PF02176">
    <property type="entry name" value="zf-TRAF"/>
    <property type="match status" value="1"/>
</dbReference>
<dbReference type="SMART" id="SM00184">
    <property type="entry name" value="RING"/>
    <property type="match status" value="1"/>
</dbReference>
<dbReference type="PROSITE" id="PS50145">
    <property type="entry name" value="ZF_TRAF"/>
    <property type="match status" value="1"/>
</dbReference>
<feature type="compositionally biased region" description="Low complexity" evidence="5">
    <location>
        <begin position="44"/>
        <end position="58"/>
    </location>
</feature>
<keyword evidence="2 4" id="KW-0863">Zinc-finger</keyword>
<keyword evidence="8" id="KW-0675">Receptor</keyword>
<feature type="region of interest" description="Disordered" evidence="5">
    <location>
        <begin position="429"/>
        <end position="462"/>
    </location>
</feature>
<evidence type="ECO:0000259" key="7">
    <source>
        <dbReference type="PROSITE" id="PS50145"/>
    </source>
</evidence>
<comment type="caution">
    <text evidence="8">The sequence shown here is derived from an EMBL/GenBank/DDBJ whole genome shotgun (WGS) entry which is preliminary data.</text>
</comment>
<evidence type="ECO:0000256" key="1">
    <source>
        <dbReference type="ARBA" id="ARBA00022723"/>
    </source>
</evidence>
<dbReference type="PANTHER" id="PTHR10131:SF94">
    <property type="entry name" value="TNF RECEPTOR-ASSOCIATED FACTOR 4"/>
    <property type="match status" value="1"/>
</dbReference>
<dbReference type="Pfam" id="PF13923">
    <property type="entry name" value="zf-C3HC4_2"/>
    <property type="match status" value="1"/>
</dbReference>
<dbReference type="SUPFAM" id="SSF57850">
    <property type="entry name" value="RING/U-box"/>
    <property type="match status" value="1"/>
</dbReference>
<evidence type="ECO:0000256" key="5">
    <source>
        <dbReference type="SAM" id="MobiDB-lite"/>
    </source>
</evidence>
<dbReference type="PROSITE" id="PS50089">
    <property type="entry name" value="ZF_RING_2"/>
    <property type="match status" value="1"/>
</dbReference>
<evidence type="ECO:0000256" key="4">
    <source>
        <dbReference type="PROSITE-ProRule" id="PRU00207"/>
    </source>
</evidence>
<gene>
    <name evidence="8" type="ORF">GcM1_248080</name>
</gene>
<feature type="region of interest" description="Disordered" evidence="5">
    <location>
        <begin position="21"/>
        <end position="58"/>
    </location>
</feature>
<protein>
    <submittedName>
        <fullName evidence="8">TNF receptor-associated factor 5</fullName>
    </submittedName>
</protein>
<feature type="domain" description="RING-type" evidence="6">
    <location>
        <begin position="85"/>
        <end position="123"/>
    </location>
</feature>
<evidence type="ECO:0000313" key="9">
    <source>
        <dbReference type="Proteomes" id="UP000285326"/>
    </source>
</evidence>